<feature type="region of interest" description="Disordered" evidence="7">
    <location>
        <begin position="28"/>
        <end position="52"/>
    </location>
</feature>
<evidence type="ECO:0000256" key="4">
    <source>
        <dbReference type="ARBA" id="ARBA00022989"/>
    </source>
</evidence>
<organism evidence="8 9">
    <name type="scientific">Tuber aestivum</name>
    <name type="common">summer truffle</name>
    <dbReference type="NCBI Taxonomy" id="59557"/>
    <lineage>
        <taxon>Eukaryota</taxon>
        <taxon>Fungi</taxon>
        <taxon>Dikarya</taxon>
        <taxon>Ascomycota</taxon>
        <taxon>Pezizomycotina</taxon>
        <taxon>Pezizomycetes</taxon>
        <taxon>Pezizales</taxon>
        <taxon>Tuberaceae</taxon>
        <taxon>Tuber</taxon>
    </lineage>
</organism>
<reference evidence="8" key="1">
    <citation type="submission" date="2015-10" db="EMBL/GenBank/DDBJ databases">
        <authorList>
            <person name="Regsiter A."/>
            <person name="william w."/>
        </authorList>
    </citation>
    <scope>NUCLEOTIDE SEQUENCE</scope>
    <source>
        <strain evidence="8">Montdore</strain>
    </source>
</reference>
<protein>
    <submittedName>
        <fullName evidence="8">Uncharacterized protein</fullName>
    </submittedName>
</protein>
<dbReference type="AlphaFoldDB" id="A0A292Q802"/>
<keyword evidence="3 6" id="KW-0812">Transmembrane</keyword>
<evidence type="ECO:0000256" key="2">
    <source>
        <dbReference type="ARBA" id="ARBA00006824"/>
    </source>
</evidence>
<keyword evidence="4 6" id="KW-1133">Transmembrane helix</keyword>
<feature type="compositionally biased region" description="Polar residues" evidence="7">
    <location>
        <begin position="40"/>
        <end position="52"/>
    </location>
</feature>
<dbReference type="Pfam" id="PF04117">
    <property type="entry name" value="Mpv17_PMP22"/>
    <property type="match status" value="1"/>
</dbReference>
<dbReference type="InterPro" id="IPR007248">
    <property type="entry name" value="Mpv17_PMP22"/>
</dbReference>
<feature type="transmembrane region" description="Helical" evidence="6">
    <location>
        <begin position="127"/>
        <end position="144"/>
    </location>
</feature>
<dbReference type="PANTHER" id="PTHR11266:SF113">
    <property type="entry name" value="MEMBRANE PROTEIN, MPV17_PMP22 FAMILY, PUTATIVE (AFU_ORTHOLOGUE AFUA_1G13840)-RELATED"/>
    <property type="match status" value="1"/>
</dbReference>
<feature type="transmembrane region" description="Helical" evidence="6">
    <location>
        <begin position="93"/>
        <end position="115"/>
    </location>
</feature>
<keyword evidence="5 6" id="KW-0472">Membrane</keyword>
<evidence type="ECO:0000256" key="7">
    <source>
        <dbReference type="SAM" id="MobiDB-lite"/>
    </source>
</evidence>
<accession>A0A292Q802</accession>
<evidence type="ECO:0000256" key="1">
    <source>
        <dbReference type="ARBA" id="ARBA00004141"/>
    </source>
</evidence>
<evidence type="ECO:0000256" key="6">
    <source>
        <dbReference type="RuleBase" id="RU363053"/>
    </source>
</evidence>
<proteinExistence type="inferred from homology"/>
<evidence type="ECO:0000256" key="5">
    <source>
        <dbReference type="ARBA" id="ARBA00023136"/>
    </source>
</evidence>
<dbReference type="Proteomes" id="UP001412239">
    <property type="component" value="Unassembled WGS sequence"/>
</dbReference>
<comment type="similarity">
    <text evidence="2 6">Belongs to the peroxisomal membrane protein PXMP2/4 family.</text>
</comment>
<feature type="transmembrane region" description="Helical" evidence="6">
    <location>
        <begin position="164"/>
        <end position="182"/>
    </location>
</feature>
<name>A0A292Q802_9PEZI</name>
<gene>
    <name evidence="8" type="ORF">GSTUAT00000227001</name>
</gene>
<evidence type="ECO:0000256" key="3">
    <source>
        <dbReference type="ARBA" id="ARBA00022692"/>
    </source>
</evidence>
<evidence type="ECO:0000313" key="9">
    <source>
        <dbReference type="Proteomes" id="UP001412239"/>
    </source>
</evidence>
<keyword evidence="9" id="KW-1185">Reference proteome</keyword>
<dbReference type="PANTHER" id="PTHR11266">
    <property type="entry name" value="PEROXISOMAL MEMBRANE PROTEIN 2, PXMP2 MPV17"/>
    <property type="match status" value="1"/>
</dbReference>
<dbReference type="EMBL" id="LN890945">
    <property type="protein sequence ID" value="CUS15524.1"/>
    <property type="molecule type" value="Genomic_DNA"/>
</dbReference>
<evidence type="ECO:0000313" key="8">
    <source>
        <dbReference type="EMBL" id="CUS15524.1"/>
    </source>
</evidence>
<comment type="subcellular location">
    <subcellularLocation>
        <location evidence="1">Membrane</location>
        <topology evidence="1">Multi-pass membrane protein</topology>
    </subcellularLocation>
</comment>
<dbReference type="GO" id="GO:0005739">
    <property type="term" value="C:mitochondrion"/>
    <property type="evidence" value="ECO:0007669"/>
    <property type="project" value="TreeGrafter"/>
</dbReference>
<dbReference type="GO" id="GO:0016020">
    <property type="term" value="C:membrane"/>
    <property type="evidence" value="ECO:0007669"/>
    <property type="project" value="UniProtKB-SubCell"/>
</dbReference>
<sequence>MSTILFNTASRTIFRRIATAPRKLPVPPSGVRFPRAGRPITTTPTPAHNHTSLIPGPASINGLASIPYYSQYGLSPIIRAFRSYGNAQRKRPYVTQLLTSVAIYALGDLNAQLLFGGDEKYDPLRTGRMVMIGSVFSIPSYLWFTKLGQSFNFRSKVIAVSTRVLVNQIFFTPLFLCAFFTLQNTFQAGRFVSPKETVERLKKTIPAAYSNSCKLWPAVTAVNFWIVPFEYRALFGGVVAVGWNGYLSYLNQAAQTTIIPATQPVEIPAAPKVQAVAQKPLGSFKPVVALV</sequence>